<evidence type="ECO:0000256" key="2">
    <source>
        <dbReference type="ARBA" id="ARBA00006706"/>
    </source>
</evidence>
<dbReference type="InterPro" id="IPR000092">
    <property type="entry name" value="Polyprenyl_synt"/>
</dbReference>
<dbReference type="OrthoDB" id="9805316at2"/>
<evidence type="ECO:0000256" key="5">
    <source>
        <dbReference type="ARBA" id="ARBA00022842"/>
    </source>
</evidence>
<evidence type="ECO:0000256" key="9">
    <source>
        <dbReference type="SAM" id="MobiDB-lite"/>
    </source>
</evidence>
<dbReference type="Gene3D" id="1.10.600.10">
    <property type="entry name" value="Farnesyl Diphosphate Synthase"/>
    <property type="match status" value="1"/>
</dbReference>
<keyword evidence="5" id="KW-0460">Magnesium</keyword>
<evidence type="ECO:0000256" key="8">
    <source>
        <dbReference type="RuleBase" id="RU004466"/>
    </source>
</evidence>
<dbReference type="InterPro" id="IPR008949">
    <property type="entry name" value="Isoprenoid_synthase_dom_sf"/>
</dbReference>
<protein>
    <recommendedName>
        <fullName evidence="7">Probable farnesyl diphosphate synthase</fullName>
    </recommendedName>
</protein>
<dbReference type="PROSITE" id="PS00444">
    <property type="entry name" value="POLYPRENYL_SYNTHASE_2"/>
    <property type="match status" value="1"/>
</dbReference>
<dbReference type="CDD" id="cd00685">
    <property type="entry name" value="Trans_IPPS_HT"/>
    <property type="match status" value="1"/>
</dbReference>
<comment type="caution">
    <text evidence="10">The sequence shown here is derived from an EMBL/GenBank/DDBJ whole genome shotgun (WGS) entry which is preliminary data.</text>
</comment>
<comment type="cofactor">
    <cofactor evidence="1">
        <name>Mg(2+)</name>
        <dbReference type="ChEBI" id="CHEBI:18420"/>
    </cofactor>
</comment>
<dbReference type="Pfam" id="PF00348">
    <property type="entry name" value="polyprenyl_synt"/>
    <property type="match status" value="1"/>
</dbReference>
<dbReference type="GO" id="GO:0004659">
    <property type="term" value="F:prenyltransferase activity"/>
    <property type="evidence" value="ECO:0007669"/>
    <property type="project" value="InterPro"/>
</dbReference>
<evidence type="ECO:0000256" key="6">
    <source>
        <dbReference type="ARBA" id="ARBA00023229"/>
    </source>
</evidence>
<reference evidence="10 11" key="2">
    <citation type="submission" date="2019-02" db="EMBL/GenBank/DDBJ databases">
        <title>'Lichenibacterium ramalinii' gen. nov. sp. nov., 'Lichenibacterium minor' gen. nov. sp. nov.</title>
        <authorList>
            <person name="Pankratov T."/>
        </authorList>
    </citation>
    <scope>NUCLEOTIDE SEQUENCE [LARGE SCALE GENOMIC DNA]</scope>
    <source>
        <strain evidence="10 11">RmlP001</strain>
    </source>
</reference>
<gene>
    <name evidence="10" type="ORF">D3272_25750</name>
</gene>
<evidence type="ECO:0000313" key="10">
    <source>
        <dbReference type="EMBL" id="RYB01497.1"/>
    </source>
</evidence>
<sequence>MASFCPTGCQGAPVSSTKYGAPGATPIQPSGAAPGARKERGADGDVCAIFSLRGIGRWFAGLRRPGSLPGKAGSAPRMQAIYAQPTLVEDLRSAVNERLDSLVPAAQRGPQRVTEAVRYALLAPGKRIRPLLTLLAAVDFGAAVADALDVACATEMVHTASLVLDDLPSMDDARLRRGQPTVHVAYGESTAILAAVALLNQAFATVTRATRLPCETRLALVERLSAAVGFDGLVTGQEHDLHDRGNTATVARLEALNHQKTSVLFEAALEIGARVAGAADRSIDELRQVAAHLGLAYQIADDLFDVSVPLGPQSKDLHKDADKPTVVSILGAERARERFGHHMAEALKLLPARGAGGQPLRDYIVVTFAQTRLC</sequence>
<dbReference type="SFLD" id="SFLDG01017">
    <property type="entry name" value="Polyprenyl_Transferase_Like"/>
    <property type="match status" value="1"/>
</dbReference>
<evidence type="ECO:0000313" key="11">
    <source>
        <dbReference type="Proteomes" id="UP000289411"/>
    </source>
</evidence>
<dbReference type="GO" id="GO:0046872">
    <property type="term" value="F:metal ion binding"/>
    <property type="evidence" value="ECO:0007669"/>
    <property type="project" value="UniProtKB-KW"/>
</dbReference>
<dbReference type="PROSITE" id="PS00723">
    <property type="entry name" value="POLYPRENYL_SYNTHASE_1"/>
    <property type="match status" value="1"/>
</dbReference>
<evidence type="ECO:0000256" key="1">
    <source>
        <dbReference type="ARBA" id="ARBA00001946"/>
    </source>
</evidence>
<reference evidence="10 11" key="1">
    <citation type="submission" date="2018-09" db="EMBL/GenBank/DDBJ databases">
        <authorList>
            <person name="Grouzdev D.S."/>
            <person name="Krutkina M.S."/>
        </authorList>
    </citation>
    <scope>NUCLEOTIDE SEQUENCE [LARGE SCALE GENOMIC DNA]</scope>
    <source>
        <strain evidence="10 11">RmlP001</strain>
    </source>
</reference>
<dbReference type="AlphaFoldDB" id="A0A4V1RHW8"/>
<feature type="region of interest" description="Disordered" evidence="9">
    <location>
        <begin position="15"/>
        <end position="39"/>
    </location>
</feature>
<name>A0A4V1RHW8_9HYPH</name>
<proteinExistence type="inferred from homology"/>
<dbReference type="InterPro" id="IPR033749">
    <property type="entry name" value="Polyprenyl_synt_CS"/>
</dbReference>
<keyword evidence="3 8" id="KW-0808">Transferase</keyword>
<comment type="similarity">
    <text evidence="2 8">Belongs to the FPP/GGPP synthase family.</text>
</comment>
<evidence type="ECO:0000256" key="4">
    <source>
        <dbReference type="ARBA" id="ARBA00022723"/>
    </source>
</evidence>
<accession>A0A4V1RHW8</accession>
<evidence type="ECO:0000256" key="7">
    <source>
        <dbReference type="ARBA" id="ARBA00069024"/>
    </source>
</evidence>
<evidence type="ECO:0000256" key="3">
    <source>
        <dbReference type="ARBA" id="ARBA00022679"/>
    </source>
</evidence>
<dbReference type="Proteomes" id="UP000289411">
    <property type="component" value="Unassembled WGS sequence"/>
</dbReference>
<dbReference type="FunFam" id="1.10.600.10:FF:000001">
    <property type="entry name" value="Geranylgeranyl diphosphate synthase"/>
    <property type="match status" value="1"/>
</dbReference>
<dbReference type="PANTHER" id="PTHR43281:SF1">
    <property type="entry name" value="FARNESYL DIPHOSPHATE SYNTHASE"/>
    <property type="match status" value="1"/>
</dbReference>
<dbReference type="SFLD" id="SFLDS00005">
    <property type="entry name" value="Isoprenoid_Synthase_Type_I"/>
    <property type="match status" value="1"/>
</dbReference>
<keyword evidence="6" id="KW-0414">Isoprene biosynthesis</keyword>
<dbReference type="PANTHER" id="PTHR43281">
    <property type="entry name" value="FARNESYL DIPHOSPHATE SYNTHASE"/>
    <property type="match status" value="1"/>
</dbReference>
<dbReference type="EMBL" id="QYBC01000037">
    <property type="protein sequence ID" value="RYB01497.1"/>
    <property type="molecule type" value="Genomic_DNA"/>
</dbReference>
<dbReference type="GO" id="GO:0016114">
    <property type="term" value="P:terpenoid biosynthetic process"/>
    <property type="evidence" value="ECO:0007669"/>
    <property type="project" value="UniProtKB-ARBA"/>
</dbReference>
<organism evidence="10 11">
    <name type="scientific">Lichenibacterium ramalinae</name>
    <dbReference type="NCBI Taxonomy" id="2316527"/>
    <lineage>
        <taxon>Bacteria</taxon>
        <taxon>Pseudomonadati</taxon>
        <taxon>Pseudomonadota</taxon>
        <taxon>Alphaproteobacteria</taxon>
        <taxon>Hyphomicrobiales</taxon>
        <taxon>Lichenihabitantaceae</taxon>
        <taxon>Lichenibacterium</taxon>
    </lineage>
</organism>
<dbReference type="SUPFAM" id="SSF48576">
    <property type="entry name" value="Terpenoid synthases"/>
    <property type="match status" value="1"/>
</dbReference>
<keyword evidence="11" id="KW-1185">Reference proteome</keyword>
<keyword evidence="4" id="KW-0479">Metal-binding</keyword>